<evidence type="ECO:0000313" key="3">
    <source>
        <dbReference type="Proteomes" id="UP001597557"/>
    </source>
</evidence>
<proteinExistence type="predicted"/>
<comment type="caution">
    <text evidence="2">The sequence shown here is derived from an EMBL/GenBank/DDBJ whole genome shotgun (WGS) entry which is preliminary data.</text>
</comment>
<accession>A0ABW5YA25</accession>
<dbReference type="Proteomes" id="UP001597557">
    <property type="component" value="Unassembled WGS sequence"/>
</dbReference>
<protein>
    <recommendedName>
        <fullName evidence="4">Fasciclin domain-containing protein</fullName>
    </recommendedName>
</protein>
<sequence>MKKRYLLIFSCLLFCLTSCVDIEEQYDFKADGSCNVVSGFDMSKAIAVFKNIISDSVKQTPQFNLVKDTTMSFLAAMPDSLEAKLSKDELALAAKSNLSIKMDLQKSIMKVNITHIAKNADDLKYYLEHVSKISMSSQLDAVTKNSKQVRGYDAQQLIAGQDYYDYDVTPHKFYRIIDKAKFNAFLKKTQNTLVMAKAMLIDMPYKVILNFAKPVKKVNNPRAIVSADRRHVTLITSMDDVIKDPNIMNLKIDF</sequence>
<evidence type="ECO:0000256" key="1">
    <source>
        <dbReference type="SAM" id="SignalP"/>
    </source>
</evidence>
<feature type="chain" id="PRO_5047070228" description="Fasciclin domain-containing protein" evidence="1">
    <location>
        <begin position="21"/>
        <end position="254"/>
    </location>
</feature>
<feature type="signal peptide" evidence="1">
    <location>
        <begin position="1"/>
        <end position="20"/>
    </location>
</feature>
<dbReference type="RefSeq" id="WP_377183680.1">
    <property type="nucleotide sequence ID" value="NZ_JBHUPD010000001.1"/>
</dbReference>
<reference evidence="3" key="1">
    <citation type="journal article" date="2019" name="Int. J. Syst. Evol. Microbiol.">
        <title>The Global Catalogue of Microorganisms (GCM) 10K type strain sequencing project: providing services to taxonomists for standard genome sequencing and annotation.</title>
        <authorList>
            <consortium name="The Broad Institute Genomics Platform"/>
            <consortium name="The Broad Institute Genome Sequencing Center for Infectious Disease"/>
            <person name="Wu L."/>
            <person name="Ma J."/>
        </authorList>
    </citation>
    <scope>NUCLEOTIDE SEQUENCE [LARGE SCALE GENOMIC DNA]</scope>
    <source>
        <strain evidence="3">KCTC 22437</strain>
    </source>
</reference>
<keyword evidence="3" id="KW-1185">Reference proteome</keyword>
<gene>
    <name evidence="2" type="ORF">ACFS5N_07140</name>
</gene>
<evidence type="ECO:0000313" key="2">
    <source>
        <dbReference type="EMBL" id="MFD2872234.1"/>
    </source>
</evidence>
<evidence type="ECO:0008006" key="4">
    <source>
        <dbReference type="Google" id="ProtNLM"/>
    </source>
</evidence>
<dbReference type="EMBL" id="JBHUPD010000001">
    <property type="protein sequence ID" value="MFD2872234.1"/>
    <property type="molecule type" value="Genomic_DNA"/>
</dbReference>
<keyword evidence="1" id="KW-0732">Signal</keyword>
<name>A0ABW5YA25_9SPHI</name>
<organism evidence="2 3">
    <name type="scientific">Mucilaginibacter ximonensis</name>
    <dbReference type="NCBI Taxonomy" id="538021"/>
    <lineage>
        <taxon>Bacteria</taxon>
        <taxon>Pseudomonadati</taxon>
        <taxon>Bacteroidota</taxon>
        <taxon>Sphingobacteriia</taxon>
        <taxon>Sphingobacteriales</taxon>
        <taxon>Sphingobacteriaceae</taxon>
        <taxon>Mucilaginibacter</taxon>
    </lineage>
</organism>